<gene>
    <name evidence="2" type="ORF">QI30_11215</name>
</gene>
<name>A0A433RTM8_9BACL</name>
<organism evidence="2 3">
    <name type="scientific">Candidatus Kurthia intestinigallinarum</name>
    <dbReference type="NCBI Taxonomy" id="1562256"/>
    <lineage>
        <taxon>Bacteria</taxon>
        <taxon>Bacillati</taxon>
        <taxon>Bacillota</taxon>
        <taxon>Bacilli</taxon>
        <taxon>Bacillales</taxon>
        <taxon>Caryophanaceae</taxon>
        <taxon>Kurthia</taxon>
    </lineage>
</organism>
<dbReference type="AlphaFoldDB" id="A0A433RTM8"/>
<dbReference type="SUPFAM" id="SSF55729">
    <property type="entry name" value="Acyl-CoA N-acyltransferases (Nat)"/>
    <property type="match status" value="1"/>
</dbReference>
<proteinExistence type="predicted"/>
<comment type="caution">
    <text evidence="2">The sequence shown here is derived from an EMBL/GenBank/DDBJ whole genome shotgun (WGS) entry which is preliminary data.</text>
</comment>
<dbReference type="OrthoDB" id="2375763at2"/>
<dbReference type="GO" id="GO:0016747">
    <property type="term" value="F:acyltransferase activity, transferring groups other than amino-acyl groups"/>
    <property type="evidence" value="ECO:0007669"/>
    <property type="project" value="InterPro"/>
</dbReference>
<dbReference type="PROSITE" id="PS51186">
    <property type="entry name" value="GNAT"/>
    <property type="match status" value="1"/>
</dbReference>
<dbReference type="EMBL" id="JTFC01000031">
    <property type="protein sequence ID" value="RUS55496.1"/>
    <property type="molecule type" value="Genomic_DNA"/>
</dbReference>
<evidence type="ECO:0000313" key="2">
    <source>
        <dbReference type="EMBL" id="RUS55496.1"/>
    </source>
</evidence>
<reference evidence="2 3" key="1">
    <citation type="submission" date="2014-11" db="EMBL/GenBank/DDBJ databases">
        <title>Genome sequence and analysis of novel Kurthia sp.</title>
        <authorList>
            <person name="Lawson J.N."/>
            <person name="Gonzalez J.E."/>
            <person name="Rinauldi L."/>
            <person name="Xuan Z."/>
            <person name="Firman A."/>
            <person name="Shaddox L."/>
            <person name="Trudeau A."/>
            <person name="Shah S."/>
            <person name="Reiman D."/>
        </authorList>
    </citation>
    <scope>NUCLEOTIDE SEQUENCE [LARGE SCALE GENOMIC DNA]</scope>
    <source>
        <strain evidence="2 3">3B1D</strain>
    </source>
</reference>
<sequence length="160" mass="18716">MLTFTDYESHYFEEVFSLYKENTQYFLLSGGQEATLEDVHADLNTRPEGVAPWQHHYILIHFQEELVGVLVYVDDYPTVNTIYIGLLLLSPRIQGQGIGSFIMQQLKEELAPGYKFRLSVLAENTQALQFWKHHDFKKVDEKPFTLHAKTQQSFILEFQK</sequence>
<dbReference type="InterPro" id="IPR016181">
    <property type="entry name" value="Acyl_CoA_acyltransferase"/>
</dbReference>
<dbReference type="Gene3D" id="3.40.630.30">
    <property type="match status" value="1"/>
</dbReference>
<evidence type="ECO:0000259" key="1">
    <source>
        <dbReference type="PROSITE" id="PS51186"/>
    </source>
</evidence>
<protein>
    <recommendedName>
        <fullName evidence="1">N-acetyltransferase domain-containing protein</fullName>
    </recommendedName>
</protein>
<dbReference type="RefSeq" id="WP_126990840.1">
    <property type="nucleotide sequence ID" value="NZ_JTFC01000031.1"/>
</dbReference>
<keyword evidence="3" id="KW-1185">Reference proteome</keyword>
<dbReference type="Pfam" id="PF00583">
    <property type="entry name" value="Acetyltransf_1"/>
    <property type="match status" value="1"/>
</dbReference>
<evidence type="ECO:0000313" key="3">
    <source>
        <dbReference type="Proteomes" id="UP000288623"/>
    </source>
</evidence>
<dbReference type="CDD" id="cd04301">
    <property type="entry name" value="NAT_SF"/>
    <property type="match status" value="1"/>
</dbReference>
<feature type="domain" description="N-acetyltransferase" evidence="1">
    <location>
        <begin position="2"/>
        <end position="160"/>
    </location>
</feature>
<dbReference type="InterPro" id="IPR000182">
    <property type="entry name" value="GNAT_dom"/>
</dbReference>
<dbReference type="Proteomes" id="UP000288623">
    <property type="component" value="Unassembled WGS sequence"/>
</dbReference>
<accession>A0A433RTM8</accession>